<accession>A0A8B8FG36</accession>
<evidence type="ECO:0000256" key="5">
    <source>
        <dbReference type="PROSITE-ProRule" id="PRU00309"/>
    </source>
</evidence>
<evidence type="ECO:0000256" key="2">
    <source>
        <dbReference type="ARBA" id="ARBA00022771"/>
    </source>
</evidence>
<proteinExistence type="predicted"/>
<dbReference type="PANTHER" id="PTHR46600">
    <property type="entry name" value="THAP DOMAIN-CONTAINING"/>
    <property type="match status" value="1"/>
</dbReference>
<dbReference type="GO" id="GO:0008270">
    <property type="term" value="F:zinc ion binding"/>
    <property type="evidence" value="ECO:0007669"/>
    <property type="project" value="UniProtKB-KW"/>
</dbReference>
<dbReference type="Proteomes" id="UP000694846">
    <property type="component" value="Unplaced"/>
</dbReference>
<dbReference type="Pfam" id="PF05485">
    <property type="entry name" value="THAP"/>
    <property type="match status" value="1"/>
</dbReference>
<organism evidence="9 10">
    <name type="scientific">Sipha flava</name>
    <name type="common">yellow sugarcane aphid</name>
    <dbReference type="NCBI Taxonomy" id="143950"/>
    <lineage>
        <taxon>Eukaryota</taxon>
        <taxon>Metazoa</taxon>
        <taxon>Ecdysozoa</taxon>
        <taxon>Arthropoda</taxon>
        <taxon>Hexapoda</taxon>
        <taxon>Insecta</taxon>
        <taxon>Pterygota</taxon>
        <taxon>Neoptera</taxon>
        <taxon>Paraneoptera</taxon>
        <taxon>Hemiptera</taxon>
        <taxon>Sternorrhyncha</taxon>
        <taxon>Aphidomorpha</taxon>
        <taxon>Aphidoidea</taxon>
        <taxon>Aphididae</taxon>
        <taxon>Sipha</taxon>
    </lineage>
</organism>
<evidence type="ECO:0000313" key="10">
    <source>
        <dbReference type="RefSeq" id="XP_025409501.1"/>
    </source>
</evidence>
<feature type="domain" description="THAP-type" evidence="8">
    <location>
        <begin position="1"/>
        <end position="77"/>
    </location>
</feature>
<keyword evidence="9" id="KW-1185">Reference proteome</keyword>
<name>A0A8B8FG36_9HEMI</name>
<keyword evidence="6" id="KW-0175">Coiled coil</keyword>
<dbReference type="GO" id="GO:0000978">
    <property type="term" value="F:RNA polymerase II cis-regulatory region sequence-specific DNA binding"/>
    <property type="evidence" value="ECO:0007669"/>
    <property type="project" value="TreeGrafter"/>
</dbReference>
<dbReference type="RefSeq" id="XP_025409501.1">
    <property type="nucleotide sequence ID" value="XM_025553716.1"/>
</dbReference>
<dbReference type="GO" id="GO:0005634">
    <property type="term" value="C:nucleus"/>
    <property type="evidence" value="ECO:0007669"/>
    <property type="project" value="TreeGrafter"/>
</dbReference>
<dbReference type="SMART" id="SM00980">
    <property type="entry name" value="THAP"/>
    <property type="match status" value="1"/>
</dbReference>
<keyword evidence="2 5" id="KW-0863">Zinc-finger</keyword>
<dbReference type="Gene3D" id="6.20.210.20">
    <property type="entry name" value="THAP domain"/>
    <property type="match status" value="1"/>
</dbReference>
<dbReference type="InterPro" id="IPR038441">
    <property type="entry name" value="THAP_Znf_sf"/>
</dbReference>
<reference evidence="10" key="1">
    <citation type="submission" date="2025-08" db="UniProtKB">
        <authorList>
            <consortium name="RefSeq"/>
        </authorList>
    </citation>
    <scope>IDENTIFICATION</scope>
    <source>
        <tissue evidence="10">Whole body</tissue>
    </source>
</reference>
<dbReference type="PROSITE" id="PS50950">
    <property type="entry name" value="ZF_THAP"/>
    <property type="match status" value="1"/>
</dbReference>
<keyword evidence="4 5" id="KW-0238">DNA-binding</keyword>
<protein>
    <submittedName>
        <fullName evidence="10">THAP domain-containing protein 1 B-like</fullName>
    </submittedName>
</protein>
<dbReference type="GeneID" id="112682932"/>
<evidence type="ECO:0000259" key="8">
    <source>
        <dbReference type="PROSITE" id="PS50950"/>
    </source>
</evidence>
<keyword evidence="3" id="KW-0862">Zinc</keyword>
<dbReference type="SMART" id="SM00692">
    <property type="entry name" value="DM3"/>
    <property type="match status" value="1"/>
</dbReference>
<feature type="region of interest" description="Disordered" evidence="7">
    <location>
        <begin position="97"/>
        <end position="125"/>
    </location>
</feature>
<keyword evidence="1" id="KW-0479">Metal-binding</keyword>
<evidence type="ECO:0000256" key="7">
    <source>
        <dbReference type="SAM" id="MobiDB-lite"/>
    </source>
</evidence>
<feature type="coiled-coil region" evidence="6">
    <location>
        <begin position="161"/>
        <end position="202"/>
    </location>
</feature>
<evidence type="ECO:0000313" key="9">
    <source>
        <dbReference type="Proteomes" id="UP000694846"/>
    </source>
</evidence>
<dbReference type="PANTHER" id="PTHR46600:SF7">
    <property type="entry name" value="SI:DKEY-228B2.6-RELATED"/>
    <property type="match status" value="1"/>
</dbReference>
<dbReference type="InterPro" id="IPR026516">
    <property type="entry name" value="THAP1/10"/>
</dbReference>
<gene>
    <name evidence="10" type="primary">LOC112682932</name>
</gene>
<dbReference type="AlphaFoldDB" id="A0A8B8FG36"/>
<evidence type="ECO:0000256" key="6">
    <source>
        <dbReference type="SAM" id="Coils"/>
    </source>
</evidence>
<evidence type="ECO:0000256" key="3">
    <source>
        <dbReference type="ARBA" id="ARBA00022833"/>
    </source>
</evidence>
<sequence>MVRTCIVCHVSSKDNTGNVSFHLFPKNEVKRLKWCDALGLSMATPNQSVCSNHFGQDCYNFSLNRKILKTLTVPSLSFESIPELDLSLISPIPSTSRTMHKHSLSPNDYLYSTPKKKTKEDSSHERFPNMCLKKKKVYNTSRIGNLTSFDFGTPRWSSRNLKIVKKTVQNLRRKNKIINQKNRRLENKITSLNDMLSVLKQKSLLTDFTADNMKVSIQIIVIN</sequence>
<evidence type="ECO:0000256" key="1">
    <source>
        <dbReference type="ARBA" id="ARBA00022723"/>
    </source>
</evidence>
<dbReference type="OrthoDB" id="6622448at2759"/>
<evidence type="ECO:0000256" key="4">
    <source>
        <dbReference type="ARBA" id="ARBA00023125"/>
    </source>
</evidence>
<dbReference type="InterPro" id="IPR006612">
    <property type="entry name" value="THAP_Znf"/>
</dbReference>
<dbReference type="GO" id="GO:0003700">
    <property type="term" value="F:DNA-binding transcription factor activity"/>
    <property type="evidence" value="ECO:0007669"/>
    <property type="project" value="TreeGrafter"/>
</dbReference>
<dbReference type="SUPFAM" id="SSF57716">
    <property type="entry name" value="Glucocorticoid receptor-like (DNA-binding domain)"/>
    <property type="match status" value="1"/>
</dbReference>
<dbReference type="GO" id="GO:0006357">
    <property type="term" value="P:regulation of transcription by RNA polymerase II"/>
    <property type="evidence" value="ECO:0007669"/>
    <property type="project" value="TreeGrafter"/>
</dbReference>